<dbReference type="Proteomes" id="UP000503129">
    <property type="component" value="Chromosome"/>
</dbReference>
<accession>A0A856MF10</accession>
<evidence type="ECO:0000313" key="3">
    <source>
        <dbReference type="Proteomes" id="UP000503129"/>
    </source>
</evidence>
<evidence type="ECO:0000259" key="1">
    <source>
        <dbReference type="Pfam" id="PF00156"/>
    </source>
</evidence>
<protein>
    <submittedName>
        <fullName evidence="2">Phosphoribosyltransferase</fullName>
    </submittedName>
</protein>
<keyword evidence="2" id="KW-0808">Transferase</keyword>
<dbReference type="InterPro" id="IPR029057">
    <property type="entry name" value="PRTase-like"/>
</dbReference>
<organism evidence="2 3">
    <name type="scientific">Brasilonema sennae CENA114</name>
    <dbReference type="NCBI Taxonomy" id="415709"/>
    <lineage>
        <taxon>Bacteria</taxon>
        <taxon>Bacillati</taxon>
        <taxon>Cyanobacteriota</taxon>
        <taxon>Cyanophyceae</taxon>
        <taxon>Nostocales</taxon>
        <taxon>Scytonemataceae</taxon>
        <taxon>Brasilonema</taxon>
        <taxon>Bromeliae group (in: Brasilonema)</taxon>
    </lineage>
</organism>
<reference evidence="2 3" key="1">
    <citation type="submission" date="2018-06" db="EMBL/GenBank/DDBJ databases">
        <title>Comparative genomics of Brasilonema spp. strains.</title>
        <authorList>
            <person name="Alvarenga D.O."/>
            <person name="Fiore M.F."/>
            <person name="Varani A.M."/>
        </authorList>
    </citation>
    <scope>NUCLEOTIDE SEQUENCE [LARGE SCALE GENOMIC DNA]</scope>
    <source>
        <strain evidence="2 3">CENA114</strain>
    </source>
</reference>
<dbReference type="KEGG" id="bsen:DP114_10355"/>
<dbReference type="Gene3D" id="3.40.50.2020">
    <property type="match status" value="1"/>
</dbReference>
<dbReference type="Gene3D" id="3.30.1310.20">
    <property type="entry name" value="PRTase-like"/>
    <property type="match status" value="1"/>
</dbReference>
<dbReference type="RefSeq" id="WP_171976035.1">
    <property type="nucleotide sequence ID" value="NZ_CAWOXK010000001.1"/>
</dbReference>
<proteinExistence type="predicted"/>
<dbReference type="GO" id="GO:0016757">
    <property type="term" value="F:glycosyltransferase activity"/>
    <property type="evidence" value="ECO:0007669"/>
    <property type="project" value="UniProtKB-KW"/>
</dbReference>
<dbReference type="EMBL" id="CP030118">
    <property type="protein sequence ID" value="QDL08251.1"/>
    <property type="molecule type" value="Genomic_DNA"/>
</dbReference>
<sequence>MTNIPLFANRTQAGEQLAQAIDAILTQQIADQVTNPVTIVYALPRGGIPVAAAVARLLNCPLMIEVAKKIGHPENPELAIGAVTASGNVLWDEHNIFFRHTPKSGWRERALDAAISQAKSLQAKLSPACPQVNTQGATLILVDDGIATGMTIAVAATSLKALSPAEVWLCSPVAPLELSPWLDQWGDRVVILSTPKPFFSVSNFYLEFPQVQTKEAFDCLLQQNQDKMNPQKQI</sequence>
<dbReference type="CDD" id="cd06223">
    <property type="entry name" value="PRTases_typeI"/>
    <property type="match status" value="1"/>
</dbReference>
<dbReference type="AlphaFoldDB" id="A0A856MF10"/>
<dbReference type="Pfam" id="PF00156">
    <property type="entry name" value="Pribosyltran"/>
    <property type="match status" value="1"/>
</dbReference>
<gene>
    <name evidence="2" type="ORF">DP114_10355</name>
</gene>
<feature type="domain" description="Phosphoribosyltransferase" evidence="1">
    <location>
        <begin position="14"/>
        <end position="174"/>
    </location>
</feature>
<name>A0A856MF10_9CYAN</name>
<evidence type="ECO:0000313" key="2">
    <source>
        <dbReference type="EMBL" id="QDL08251.1"/>
    </source>
</evidence>
<keyword evidence="2" id="KW-0328">Glycosyltransferase</keyword>
<keyword evidence="3" id="KW-1185">Reference proteome</keyword>
<dbReference type="InterPro" id="IPR000836">
    <property type="entry name" value="PRTase_dom"/>
</dbReference>
<dbReference type="SUPFAM" id="SSF53271">
    <property type="entry name" value="PRTase-like"/>
    <property type="match status" value="1"/>
</dbReference>